<gene>
    <name evidence="2" type="ORF">IAC53_02290</name>
</gene>
<keyword evidence="1" id="KW-0472">Membrane</keyword>
<reference evidence="2" key="1">
    <citation type="submission" date="2020-10" db="EMBL/GenBank/DDBJ databases">
        <authorList>
            <person name="Gilroy R."/>
        </authorList>
    </citation>
    <scope>NUCLEOTIDE SEQUENCE</scope>
    <source>
        <strain evidence="2">ChiGjej1B1-19959</strain>
    </source>
</reference>
<evidence type="ECO:0000313" key="2">
    <source>
        <dbReference type="EMBL" id="HIU35424.1"/>
    </source>
</evidence>
<evidence type="ECO:0000313" key="3">
    <source>
        <dbReference type="Proteomes" id="UP000824071"/>
    </source>
</evidence>
<keyword evidence="1" id="KW-1133">Transmembrane helix</keyword>
<reference evidence="2" key="2">
    <citation type="journal article" date="2021" name="PeerJ">
        <title>Extensive microbial diversity within the chicken gut microbiome revealed by metagenomics and culture.</title>
        <authorList>
            <person name="Gilroy R."/>
            <person name="Ravi A."/>
            <person name="Getino M."/>
            <person name="Pursley I."/>
            <person name="Horton D.L."/>
            <person name="Alikhan N.F."/>
            <person name="Baker D."/>
            <person name="Gharbi K."/>
            <person name="Hall N."/>
            <person name="Watson M."/>
            <person name="Adriaenssens E.M."/>
            <person name="Foster-Nyarko E."/>
            <person name="Jarju S."/>
            <person name="Secka A."/>
            <person name="Antonio M."/>
            <person name="Oren A."/>
            <person name="Chaudhuri R.R."/>
            <person name="La Ragione R."/>
            <person name="Hildebrand F."/>
            <person name="Pallen M.J."/>
        </authorList>
    </citation>
    <scope>NUCLEOTIDE SEQUENCE</scope>
    <source>
        <strain evidence="2">ChiGjej1B1-19959</strain>
    </source>
</reference>
<dbReference type="EMBL" id="DVMW01000020">
    <property type="protein sequence ID" value="HIU35424.1"/>
    <property type="molecule type" value="Genomic_DNA"/>
</dbReference>
<accession>A0A9D1LD91</accession>
<proteinExistence type="predicted"/>
<name>A0A9D1LD91_9FIRM</name>
<organism evidence="2 3">
    <name type="scientific">Candidatus Fimenecus excrementigallinarum</name>
    <dbReference type="NCBI Taxonomy" id="2840816"/>
    <lineage>
        <taxon>Bacteria</taxon>
        <taxon>Bacillati</taxon>
        <taxon>Bacillota</taxon>
        <taxon>Clostridia</taxon>
        <taxon>Candidatus Fimenecus</taxon>
    </lineage>
</organism>
<evidence type="ECO:0000256" key="1">
    <source>
        <dbReference type="SAM" id="Phobius"/>
    </source>
</evidence>
<sequence>MVKGVNRQVLEVQSPDSPYFERALFFVKPEYAFTGEQTLRRAAARAFAGTDRLPRTRRQRWRDAALRLLFGLLSAFGGAAVTAIALLS</sequence>
<protein>
    <submittedName>
        <fullName evidence="2">Uncharacterized protein</fullName>
    </submittedName>
</protein>
<comment type="caution">
    <text evidence="2">The sequence shown here is derived from an EMBL/GenBank/DDBJ whole genome shotgun (WGS) entry which is preliminary data.</text>
</comment>
<dbReference type="AlphaFoldDB" id="A0A9D1LD91"/>
<dbReference type="Proteomes" id="UP000824071">
    <property type="component" value="Unassembled WGS sequence"/>
</dbReference>
<keyword evidence="1" id="KW-0812">Transmembrane</keyword>
<feature type="transmembrane region" description="Helical" evidence="1">
    <location>
        <begin position="64"/>
        <end position="87"/>
    </location>
</feature>